<organism evidence="2 3">
    <name type="scientific">Miscanthus lutarioriparius</name>
    <dbReference type="NCBI Taxonomy" id="422564"/>
    <lineage>
        <taxon>Eukaryota</taxon>
        <taxon>Viridiplantae</taxon>
        <taxon>Streptophyta</taxon>
        <taxon>Embryophyta</taxon>
        <taxon>Tracheophyta</taxon>
        <taxon>Spermatophyta</taxon>
        <taxon>Magnoliopsida</taxon>
        <taxon>Liliopsida</taxon>
        <taxon>Poales</taxon>
        <taxon>Poaceae</taxon>
        <taxon>PACMAD clade</taxon>
        <taxon>Panicoideae</taxon>
        <taxon>Andropogonodae</taxon>
        <taxon>Andropogoneae</taxon>
        <taxon>Saccharinae</taxon>
        <taxon>Miscanthus</taxon>
    </lineage>
</organism>
<dbReference type="GO" id="GO:0004497">
    <property type="term" value="F:monooxygenase activity"/>
    <property type="evidence" value="ECO:0007669"/>
    <property type="project" value="InterPro"/>
</dbReference>
<evidence type="ECO:0000256" key="1">
    <source>
        <dbReference type="ARBA" id="ARBA00010617"/>
    </source>
</evidence>
<evidence type="ECO:0000313" key="2">
    <source>
        <dbReference type="EMBL" id="CAD6253597.1"/>
    </source>
</evidence>
<dbReference type="PANTHER" id="PTHR47950:SF46">
    <property type="entry name" value="OS03G0248200 PROTEIN"/>
    <property type="match status" value="1"/>
</dbReference>
<name>A0A811Q3G0_9POAL</name>
<dbReference type="InterPro" id="IPR036396">
    <property type="entry name" value="Cyt_P450_sf"/>
</dbReference>
<dbReference type="Gene3D" id="1.10.630.10">
    <property type="entry name" value="Cytochrome P450"/>
    <property type="match status" value="1"/>
</dbReference>
<keyword evidence="3" id="KW-1185">Reference proteome</keyword>
<sequence length="234" mass="25812">MALRLGTVTTIVASSADAALDFLQLHDAAFSGRSLLDSAHVFAHYTHSMGWLPTSSPRWHSLRKVCSAELFAPHSLDTQQSLRLRRDKVRRLVSHVARLAREGVPVGVNRLAFVNAVNLLSSTIFSTELADIDDDSSSSSSSFEGVLAETNAAVGLPNVSDFFPEVAWLDPQGLRRRIESLFERLHAMIDKQIERRLQERAAAATAPMKDFLDVLLDYRGAEDGGALIVRRSCR</sequence>
<dbReference type="GO" id="GO:0005506">
    <property type="term" value="F:iron ion binding"/>
    <property type="evidence" value="ECO:0007669"/>
    <property type="project" value="InterPro"/>
</dbReference>
<gene>
    <name evidence="2" type="ORF">NCGR_LOCUS37221</name>
</gene>
<dbReference type="PANTHER" id="PTHR47950">
    <property type="entry name" value="CYTOCHROME P450, FAMILY 76, SUBFAMILY C, POLYPEPTIDE 5-RELATED"/>
    <property type="match status" value="1"/>
</dbReference>
<dbReference type="Pfam" id="PF00067">
    <property type="entry name" value="p450"/>
    <property type="match status" value="1"/>
</dbReference>
<dbReference type="EMBL" id="CAJGYO010000009">
    <property type="protein sequence ID" value="CAD6253597.1"/>
    <property type="molecule type" value="Genomic_DNA"/>
</dbReference>
<accession>A0A811Q3G0</accession>
<comment type="caution">
    <text evidence="2">The sequence shown here is derived from an EMBL/GenBank/DDBJ whole genome shotgun (WGS) entry which is preliminary data.</text>
</comment>
<dbReference type="SUPFAM" id="SSF48264">
    <property type="entry name" value="Cytochrome P450"/>
    <property type="match status" value="1"/>
</dbReference>
<dbReference type="AlphaFoldDB" id="A0A811Q3G0"/>
<reference evidence="2" key="1">
    <citation type="submission" date="2020-10" db="EMBL/GenBank/DDBJ databases">
        <authorList>
            <person name="Han B."/>
            <person name="Lu T."/>
            <person name="Zhao Q."/>
            <person name="Huang X."/>
            <person name="Zhao Y."/>
        </authorList>
    </citation>
    <scope>NUCLEOTIDE SEQUENCE</scope>
</reference>
<dbReference type="Proteomes" id="UP000604825">
    <property type="component" value="Unassembled WGS sequence"/>
</dbReference>
<dbReference type="GO" id="GO:0020037">
    <property type="term" value="F:heme binding"/>
    <property type="evidence" value="ECO:0007669"/>
    <property type="project" value="InterPro"/>
</dbReference>
<protein>
    <submittedName>
        <fullName evidence="2">Uncharacterized protein</fullName>
    </submittedName>
</protein>
<dbReference type="GO" id="GO:0016705">
    <property type="term" value="F:oxidoreductase activity, acting on paired donors, with incorporation or reduction of molecular oxygen"/>
    <property type="evidence" value="ECO:0007669"/>
    <property type="project" value="InterPro"/>
</dbReference>
<dbReference type="OrthoDB" id="2789670at2759"/>
<dbReference type="InterPro" id="IPR001128">
    <property type="entry name" value="Cyt_P450"/>
</dbReference>
<comment type="similarity">
    <text evidence="1">Belongs to the cytochrome P450 family.</text>
</comment>
<evidence type="ECO:0000313" key="3">
    <source>
        <dbReference type="Proteomes" id="UP000604825"/>
    </source>
</evidence>
<proteinExistence type="inferred from homology"/>